<keyword evidence="1" id="KW-0472">Membrane</keyword>
<keyword evidence="1" id="KW-1133">Transmembrane helix</keyword>
<organism evidence="3 4">
    <name type="scientific">Helicobacter mastomyrinus</name>
    <dbReference type="NCBI Taxonomy" id="287948"/>
    <lineage>
        <taxon>Bacteria</taxon>
        <taxon>Pseudomonadati</taxon>
        <taxon>Campylobacterota</taxon>
        <taxon>Epsilonproteobacteria</taxon>
        <taxon>Campylobacterales</taxon>
        <taxon>Helicobacteraceae</taxon>
        <taxon>Helicobacter</taxon>
    </lineage>
</organism>
<dbReference type="EMBL" id="CP145316">
    <property type="protein sequence ID" value="XAM17111.1"/>
    <property type="molecule type" value="Genomic_DNA"/>
</dbReference>
<feature type="domain" description="Mce/MlaD" evidence="2">
    <location>
        <begin position="41"/>
        <end position="117"/>
    </location>
</feature>
<dbReference type="Pfam" id="PF02470">
    <property type="entry name" value="MlaD"/>
    <property type="match status" value="1"/>
</dbReference>
<keyword evidence="4" id="KW-1185">Reference proteome</keyword>
<dbReference type="RefSeq" id="WP_343352877.1">
    <property type="nucleotide sequence ID" value="NZ_CP145316.1"/>
</dbReference>
<name>A0ABZ3F1V0_9HELI</name>
<reference evidence="3 4" key="1">
    <citation type="submission" date="2024-02" db="EMBL/GenBank/DDBJ databases">
        <title>Genome and pathogenicity analysis of Helicobacter mastomyrinus isolated from mice.</title>
        <authorList>
            <person name="Zhu L."/>
        </authorList>
    </citation>
    <scope>NUCLEOTIDE SEQUENCE [LARGE SCALE GENOMIC DNA]</scope>
    <source>
        <strain evidence="3 4">Hm-17</strain>
    </source>
</reference>
<protein>
    <submittedName>
        <fullName evidence="3">MlaD family protein</fullName>
    </submittedName>
</protein>
<evidence type="ECO:0000256" key="1">
    <source>
        <dbReference type="SAM" id="Phobius"/>
    </source>
</evidence>
<dbReference type="InterPro" id="IPR003399">
    <property type="entry name" value="Mce/MlaD"/>
</dbReference>
<evidence type="ECO:0000313" key="4">
    <source>
        <dbReference type="Proteomes" id="UP001434737"/>
    </source>
</evidence>
<gene>
    <name evidence="3" type="ORF">V3I05_05300</name>
</gene>
<evidence type="ECO:0000259" key="2">
    <source>
        <dbReference type="Pfam" id="PF02470"/>
    </source>
</evidence>
<accession>A0ABZ3F1V0</accession>
<keyword evidence="1" id="KW-0812">Transmembrane</keyword>
<dbReference type="PANTHER" id="PTHR36698">
    <property type="entry name" value="BLL5892 PROTEIN"/>
    <property type="match status" value="1"/>
</dbReference>
<evidence type="ECO:0000313" key="3">
    <source>
        <dbReference type="EMBL" id="XAM17111.1"/>
    </source>
</evidence>
<dbReference type="Proteomes" id="UP001434737">
    <property type="component" value="Chromosome"/>
</dbReference>
<dbReference type="PANTHER" id="PTHR36698:SF2">
    <property type="entry name" value="MCE_MLAD DOMAIN-CONTAINING PROTEIN"/>
    <property type="match status" value="1"/>
</dbReference>
<feature type="transmembrane region" description="Helical" evidence="1">
    <location>
        <begin position="6"/>
        <end position="28"/>
    </location>
</feature>
<proteinExistence type="predicted"/>
<sequence>MERNVQYVWIGAMFFIVLIFMIAFIMWLNRFEIDSTKYKQYYAYSSSEVEGIGINTPIRYKGISIGRVKDVSFKNIKEGTIQIQMLIDAHLNVRENAKVVISSQGLAGANYLSLIQGDGGELRENAEGRKVIELDKGGFEKIINKASELSDDMSVLLKNVNSTLNEQNITEVNAILKEMRLTMEHLQHISAQIDTQTKNGEYNVREILTPTILQLQATLQDMSKFFREASMFLDKVDKNPYDSLFGKQEHKESKR</sequence>